<protein>
    <submittedName>
        <fullName evidence="2">Uncharacterized protein</fullName>
    </submittedName>
</protein>
<dbReference type="Proteomes" id="UP000190890">
    <property type="component" value="Unassembled WGS sequence"/>
</dbReference>
<comment type="caution">
    <text evidence="2">The sequence shown here is derived from an EMBL/GenBank/DDBJ whole genome shotgun (WGS) entry which is preliminary data.</text>
</comment>
<organism evidence="2 3">
    <name type="scientific">Clostridium puniceum</name>
    <dbReference type="NCBI Taxonomy" id="29367"/>
    <lineage>
        <taxon>Bacteria</taxon>
        <taxon>Bacillati</taxon>
        <taxon>Bacillota</taxon>
        <taxon>Clostridia</taxon>
        <taxon>Eubacteriales</taxon>
        <taxon>Clostridiaceae</taxon>
        <taxon>Clostridium</taxon>
    </lineage>
</organism>
<reference evidence="2 3" key="1">
    <citation type="submission" date="2016-05" db="EMBL/GenBank/DDBJ databases">
        <title>Microbial solvent formation.</title>
        <authorList>
            <person name="Poehlein A."/>
            <person name="Montoya Solano J.D."/>
            <person name="Flitsch S."/>
            <person name="Krabben P."/>
            <person name="Duerre P."/>
            <person name="Daniel R."/>
        </authorList>
    </citation>
    <scope>NUCLEOTIDE SEQUENCE [LARGE SCALE GENOMIC DNA]</scope>
    <source>
        <strain evidence="2 3">DSM 2619</strain>
    </source>
</reference>
<dbReference type="AlphaFoldDB" id="A0A1S8TED1"/>
<evidence type="ECO:0000256" key="1">
    <source>
        <dbReference type="SAM" id="MobiDB-lite"/>
    </source>
</evidence>
<proteinExistence type="predicted"/>
<feature type="region of interest" description="Disordered" evidence="1">
    <location>
        <begin position="1"/>
        <end position="40"/>
    </location>
</feature>
<gene>
    <name evidence="2" type="ORF">CLPUN_28670</name>
</gene>
<keyword evidence="3" id="KW-1185">Reference proteome</keyword>
<evidence type="ECO:0000313" key="2">
    <source>
        <dbReference type="EMBL" id="OOM76143.1"/>
    </source>
</evidence>
<name>A0A1S8TED1_9CLOT</name>
<feature type="compositionally biased region" description="Polar residues" evidence="1">
    <location>
        <begin position="1"/>
        <end position="12"/>
    </location>
</feature>
<dbReference type="EMBL" id="LZZM01000177">
    <property type="protein sequence ID" value="OOM76143.1"/>
    <property type="molecule type" value="Genomic_DNA"/>
</dbReference>
<accession>A0A1S8TED1</accession>
<sequence length="40" mass="4608">MTNYKFITNNDENTPSNPSKTNNPAKNRKRHKPVKGLPRV</sequence>
<dbReference type="RefSeq" id="WP_278281658.1">
    <property type="nucleotide sequence ID" value="NZ_LZZM01000177.1"/>
</dbReference>
<evidence type="ECO:0000313" key="3">
    <source>
        <dbReference type="Proteomes" id="UP000190890"/>
    </source>
</evidence>
<feature type="compositionally biased region" description="Low complexity" evidence="1">
    <location>
        <begin position="13"/>
        <end position="25"/>
    </location>
</feature>